<accession>A0AAD3P5G6</accession>
<gene>
    <name evidence="1" type="ORF">Nepgr_001099</name>
</gene>
<reference evidence="1" key="1">
    <citation type="submission" date="2023-05" db="EMBL/GenBank/DDBJ databases">
        <title>Nepenthes gracilis genome sequencing.</title>
        <authorList>
            <person name="Fukushima K."/>
        </authorList>
    </citation>
    <scope>NUCLEOTIDE SEQUENCE</scope>
    <source>
        <strain evidence="1">SING2019-196</strain>
    </source>
</reference>
<evidence type="ECO:0000313" key="2">
    <source>
        <dbReference type="Proteomes" id="UP001279734"/>
    </source>
</evidence>
<keyword evidence="2" id="KW-1185">Reference proteome</keyword>
<evidence type="ECO:0000313" key="1">
    <source>
        <dbReference type="EMBL" id="GMG99259.1"/>
    </source>
</evidence>
<dbReference type="Proteomes" id="UP001279734">
    <property type="component" value="Unassembled WGS sequence"/>
</dbReference>
<dbReference type="AlphaFoldDB" id="A0AAD3P5G6"/>
<proteinExistence type="predicted"/>
<comment type="caution">
    <text evidence="1">The sequence shown here is derived from an EMBL/GenBank/DDBJ whole genome shotgun (WGS) entry which is preliminary data.</text>
</comment>
<protein>
    <submittedName>
        <fullName evidence="1">Uncharacterized protein</fullName>
    </submittedName>
</protein>
<organism evidence="1 2">
    <name type="scientific">Nepenthes gracilis</name>
    <name type="common">Slender pitcher plant</name>
    <dbReference type="NCBI Taxonomy" id="150966"/>
    <lineage>
        <taxon>Eukaryota</taxon>
        <taxon>Viridiplantae</taxon>
        <taxon>Streptophyta</taxon>
        <taxon>Embryophyta</taxon>
        <taxon>Tracheophyta</taxon>
        <taxon>Spermatophyta</taxon>
        <taxon>Magnoliopsida</taxon>
        <taxon>eudicotyledons</taxon>
        <taxon>Gunneridae</taxon>
        <taxon>Pentapetalae</taxon>
        <taxon>Caryophyllales</taxon>
        <taxon>Nepenthaceae</taxon>
        <taxon>Nepenthes</taxon>
    </lineage>
</organism>
<name>A0AAD3P5G6_NEPGR</name>
<dbReference type="EMBL" id="BSYO01000001">
    <property type="protein sequence ID" value="GMG99259.1"/>
    <property type="molecule type" value="Genomic_DNA"/>
</dbReference>
<sequence>MGRNEGPSFGPLFVDLVPPIPVVLQRCLRQTPTLTNEHSLPPVPCSSLPSLSSLGVSREYNLEFNNPLPAEPEKLEVAVAELLSLDCAPPSPSCRFKWST</sequence>